<feature type="repeat" description="WD" evidence="3">
    <location>
        <begin position="52"/>
        <end position="92"/>
    </location>
</feature>
<dbReference type="InterPro" id="IPR011047">
    <property type="entry name" value="Quinoprotein_ADH-like_sf"/>
</dbReference>
<feature type="repeat" description="WD" evidence="3">
    <location>
        <begin position="238"/>
        <end position="279"/>
    </location>
</feature>
<dbReference type="SUPFAM" id="SSF50998">
    <property type="entry name" value="Quinoprotein alcohol dehydrogenase-like"/>
    <property type="match status" value="1"/>
</dbReference>
<keyword evidence="2" id="KW-0677">Repeat</keyword>
<reference evidence="5" key="1">
    <citation type="submission" date="2014-08" db="EMBL/GenBank/DDBJ databases">
        <authorList>
            <person name="Sharma Rahul"/>
            <person name="Thines Marco"/>
        </authorList>
    </citation>
    <scope>NUCLEOTIDE SEQUENCE</scope>
</reference>
<accession>A0A0F7SLT9</accession>
<evidence type="ECO:0000256" key="2">
    <source>
        <dbReference type="ARBA" id="ARBA00022737"/>
    </source>
</evidence>
<dbReference type="EMBL" id="LN483345">
    <property type="protein sequence ID" value="CDZ98354.1"/>
    <property type="molecule type" value="Genomic_DNA"/>
</dbReference>
<evidence type="ECO:0000256" key="4">
    <source>
        <dbReference type="SAM" id="MobiDB-lite"/>
    </source>
</evidence>
<evidence type="ECO:0000256" key="1">
    <source>
        <dbReference type="ARBA" id="ARBA00022574"/>
    </source>
</evidence>
<dbReference type="PANTHER" id="PTHR10971">
    <property type="entry name" value="MRNA EXPORT FACTOR AND BUB3"/>
    <property type="match status" value="1"/>
</dbReference>
<proteinExistence type="predicted"/>
<dbReference type="PROSITE" id="PS00678">
    <property type="entry name" value="WD_REPEATS_1"/>
    <property type="match status" value="1"/>
</dbReference>
<dbReference type="InterPro" id="IPR001680">
    <property type="entry name" value="WD40_rpt"/>
</dbReference>
<dbReference type="Gene3D" id="2.130.10.10">
    <property type="entry name" value="YVTN repeat-like/Quinoprotein amine dehydrogenase"/>
    <property type="match status" value="1"/>
</dbReference>
<dbReference type="InterPro" id="IPR015943">
    <property type="entry name" value="WD40/YVTN_repeat-like_dom_sf"/>
</dbReference>
<dbReference type="InterPro" id="IPR019775">
    <property type="entry name" value="WD40_repeat_CS"/>
</dbReference>
<dbReference type="AlphaFoldDB" id="A0A0F7SLT9"/>
<keyword evidence="1 3" id="KW-0853">WD repeat</keyword>
<sequence length="358" mass="38907">MPESTDISLPLPADTIASLAFSPDSSRLAVASWDSTLTVHEIDPSGSSSSQIFKHEAPVLAACFSTSTEVFSGGIDHHLRSWDLETGSPTVLDVTEAEINQLSWASSSNVLLATTLSSQLNTYDPRLSSPLLSSLRLPQKTVAMDTSGNNLVLALGERMVYVYDVRKLGSAVSNTEGEPEQRRESALKFLTRSLACMTDGKGWASSSIDGRIAVEYFAPEDQAQKYAYKAHRVTSSDKTDHAHPISALAFHPTLNTFASAGSDHSVSIWDHVSKRRVKQLAHFPNAVSSLAFSPDGSWLAVGYGDGLGENMDEQTWSARQSARTEESSCGERGVILKRQSNEKEREKKPRPVAHRVGE</sequence>
<feature type="compositionally biased region" description="Basic and acidic residues" evidence="4">
    <location>
        <begin position="339"/>
        <end position="358"/>
    </location>
</feature>
<protein>
    <submittedName>
        <fullName evidence="5">Mitotic spindle checkpoint protein BUB3, WD repeat superfamily</fullName>
    </submittedName>
</protein>
<dbReference type="PROSITE" id="PS50082">
    <property type="entry name" value="WD_REPEATS_2"/>
    <property type="match status" value="2"/>
</dbReference>
<dbReference type="PROSITE" id="PS50294">
    <property type="entry name" value="WD_REPEATS_REGION"/>
    <property type="match status" value="1"/>
</dbReference>
<dbReference type="SMART" id="SM00320">
    <property type="entry name" value="WD40"/>
    <property type="match status" value="6"/>
</dbReference>
<dbReference type="Pfam" id="PF00400">
    <property type="entry name" value="WD40"/>
    <property type="match status" value="4"/>
</dbReference>
<name>A0A0F7SLT9_PHARH</name>
<evidence type="ECO:0000256" key="3">
    <source>
        <dbReference type="PROSITE-ProRule" id="PRU00221"/>
    </source>
</evidence>
<feature type="region of interest" description="Disordered" evidence="4">
    <location>
        <begin position="318"/>
        <end position="358"/>
    </location>
</feature>
<evidence type="ECO:0000313" key="5">
    <source>
        <dbReference type="EMBL" id="CDZ98354.1"/>
    </source>
</evidence>
<organism evidence="5">
    <name type="scientific">Phaffia rhodozyma</name>
    <name type="common">Yeast</name>
    <name type="synonym">Xanthophyllomyces dendrorhous</name>
    <dbReference type="NCBI Taxonomy" id="264483"/>
    <lineage>
        <taxon>Eukaryota</taxon>
        <taxon>Fungi</taxon>
        <taxon>Dikarya</taxon>
        <taxon>Basidiomycota</taxon>
        <taxon>Agaricomycotina</taxon>
        <taxon>Tremellomycetes</taxon>
        <taxon>Cystofilobasidiales</taxon>
        <taxon>Mrakiaceae</taxon>
        <taxon>Phaffia</taxon>
    </lineage>
</organism>